<protein>
    <recommendedName>
        <fullName evidence="3">Late endosomal/lysosomal adaptor and MAPK and MTOR activator 5</fullName>
    </recommendedName>
</protein>
<accession>A0A813RV29</accession>
<sequence>MSFDRNSIESRISIFILSMISDEHGKTAEFKAPNMNINGVLVTDKNGLVLANEDVKNDCSGPIALLSDMASTLFERPAIVCLENGDQKLIIREAGKTVFSIYTETTRR</sequence>
<reference evidence="1" key="1">
    <citation type="submission" date="2021-02" db="EMBL/GenBank/DDBJ databases">
        <authorList>
            <person name="Nowell W R."/>
        </authorList>
    </citation>
    <scope>NUCLEOTIDE SEQUENCE</scope>
</reference>
<evidence type="ECO:0008006" key="3">
    <source>
        <dbReference type="Google" id="ProtNLM"/>
    </source>
</evidence>
<dbReference type="InterPro" id="IPR024135">
    <property type="entry name" value="LAMTOR5"/>
</dbReference>
<name>A0A813RV29_ADIRI</name>
<dbReference type="GO" id="GO:0043066">
    <property type="term" value="P:negative regulation of apoptotic process"/>
    <property type="evidence" value="ECO:0007669"/>
    <property type="project" value="InterPro"/>
</dbReference>
<dbReference type="Pfam" id="PF16672">
    <property type="entry name" value="LAMTOR5"/>
    <property type="match status" value="1"/>
</dbReference>
<dbReference type="Proteomes" id="UP000663852">
    <property type="component" value="Unassembled WGS sequence"/>
</dbReference>
<gene>
    <name evidence="1" type="ORF">EDS130_LOCUS4156</name>
</gene>
<dbReference type="AlphaFoldDB" id="A0A813RV29"/>
<evidence type="ECO:0000313" key="2">
    <source>
        <dbReference type="Proteomes" id="UP000663852"/>
    </source>
</evidence>
<comment type="caution">
    <text evidence="1">The sequence shown here is derived from an EMBL/GenBank/DDBJ whole genome shotgun (WGS) entry which is preliminary data.</text>
</comment>
<dbReference type="GO" id="GO:0071986">
    <property type="term" value="C:Ragulator complex"/>
    <property type="evidence" value="ECO:0007669"/>
    <property type="project" value="InterPro"/>
</dbReference>
<organism evidence="1 2">
    <name type="scientific">Adineta ricciae</name>
    <name type="common">Rotifer</name>
    <dbReference type="NCBI Taxonomy" id="249248"/>
    <lineage>
        <taxon>Eukaryota</taxon>
        <taxon>Metazoa</taxon>
        <taxon>Spiralia</taxon>
        <taxon>Gnathifera</taxon>
        <taxon>Rotifera</taxon>
        <taxon>Eurotatoria</taxon>
        <taxon>Bdelloidea</taxon>
        <taxon>Adinetida</taxon>
        <taxon>Adinetidae</taxon>
        <taxon>Adineta</taxon>
    </lineage>
</organism>
<dbReference type="Gene3D" id="3.30.450.30">
    <property type="entry name" value="Dynein light chain 2a, cytoplasmic"/>
    <property type="match status" value="1"/>
</dbReference>
<dbReference type="EMBL" id="CAJNOJ010000011">
    <property type="protein sequence ID" value="CAF0787242.1"/>
    <property type="molecule type" value="Genomic_DNA"/>
</dbReference>
<dbReference type="OrthoDB" id="9976924at2759"/>
<proteinExistence type="predicted"/>
<evidence type="ECO:0000313" key="1">
    <source>
        <dbReference type="EMBL" id="CAF0787242.1"/>
    </source>
</evidence>